<keyword evidence="4" id="KW-0411">Iron-sulfur</keyword>
<evidence type="ECO:0000256" key="4">
    <source>
        <dbReference type="ARBA" id="ARBA00023014"/>
    </source>
</evidence>
<name>A0A933GPR0_UNCTE</name>
<dbReference type="Gene3D" id="3.40.50.11900">
    <property type="match status" value="1"/>
</dbReference>
<dbReference type="EMBL" id="JACQWF010000411">
    <property type="protein sequence ID" value="MBI4596584.1"/>
    <property type="molecule type" value="Genomic_DNA"/>
</dbReference>
<proteinExistence type="inferred from homology"/>
<keyword evidence="3" id="KW-0408">Iron</keyword>
<reference evidence="5" key="1">
    <citation type="submission" date="2020-07" db="EMBL/GenBank/DDBJ databases">
        <title>Huge and variable diversity of episymbiotic CPR bacteria and DPANN archaea in groundwater ecosystems.</title>
        <authorList>
            <person name="He C.Y."/>
            <person name="Keren R."/>
            <person name="Whittaker M."/>
            <person name="Farag I.F."/>
            <person name="Doudna J."/>
            <person name="Cate J.H.D."/>
            <person name="Banfield J.F."/>
        </authorList>
    </citation>
    <scope>NUCLEOTIDE SEQUENCE</scope>
    <source>
        <strain evidence="5">NC_groundwater_1482_Ag_S-0.65um_47_24</strain>
    </source>
</reference>
<dbReference type="Proteomes" id="UP000772181">
    <property type="component" value="Unassembled WGS sequence"/>
</dbReference>
<evidence type="ECO:0000313" key="6">
    <source>
        <dbReference type="Proteomes" id="UP000772181"/>
    </source>
</evidence>
<evidence type="ECO:0000256" key="2">
    <source>
        <dbReference type="ARBA" id="ARBA00022723"/>
    </source>
</evidence>
<dbReference type="Pfam" id="PF06050">
    <property type="entry name" value="HGD-D"/>
    <property type="match status" value="1"/>
</dbReference>
<sequence length="417" mass="47476">MAEQLVNRLKTTALVKGMMDSYYEDIRQAPGQGRKVIWTCGPVPFELFRVLDIAFQHGESYGAYAAARKGNLELKNAAEEEGFSPDGCSYWRTTGGLALLNQRREEVRPDMYLPLPDFVVGANPCQTMGLWADALGRQCKVPSFIVDVPPPVAYTEEEFERNTRYIMDQFKELIAFMEEQTGKKFDYDRLKEIVGRVKEGAILRRKSMDLCAIRPSPQTFFDCLISLGPSHVWRGTPEAIAYYEKLVAEVEERVAEGIGAIPNERFRLYWDHLPIWFKVGALSEFLATYGAVLICGIYTHQMFYSEVEMIDVEQPLWSIAAELAHIGRCMDARYRMGKIKEMVEKLHLDGLVMHSSRTCRPMNPGQQDIIGWAERNLGIPGVLIDGDPTDPNYYSDAQTHTRIQAFIEMMEARRKGV</sequence>
<dbReference type="GO" id="GO:0051536">
    <property type="term" value="F:iron-sulfur cluster binding"/>
    <property type="evidence" value="ECO:0007669"/>
    <property type="project" value="UniProtKB-KW"/>
</dbReference>
<dbReference type="Gene3D" id="3.40.50.11890">
    <property type="match status" value="1"/>
</dbReference>
<organism evidence="5 6">
    <name type="scientific">Tectimicrobiota bacterium</name>
    <dbReference type="NCBI Taxonomy" id="2528274"/>
    <lineage>
        <taxon>Bacteria</taxon>
        <taxon>Pseudomonadati</taxon>
        <taxon>Nitrospinota/Tectimicrobiota group</taxon>
        <taxon>Candidatus Tectimicrobiota</taxon>
    </lineage>
</organism>
<dbReference type="PANTHER" id="PTHR30548:SF4">
    <property type="entry name" value="SUBUNIT OF OXYGEN-SENSITIVE 2-HYDROXYISOCAPROYL-COA DEHYDRATASE"/>
    <property type="match status" value="1"/>
</dbReference>
<protein>
    <submittedName>
        <fullName evidence="5">2-hydroxyacyl-CoA dehydratase</fullName>
    </submittedName>
</protein>
<evidence type="ECO:0000313" key="5">
    <source>
        <dbReference type="EMBL" id="MBI4596584.1"/>
    </source>
</evidence>
<dbReference type="PANTHER" id="PTHR30548">
    <property type="entry name" value="2-HYDROXYGLUTARYL-COA DEHYDRATASE, D-COMPONENT-RELATED"/>
    <property type="match status" value="1"/>
</dbReference>
<dbReference type="GO" id="GO:0046872">
    <property type="term" value="F:metal ion binding"/>
    <property type="evidence" value="ECO:0007669"/>
    <property type="project" value="UniProtKB-KW"/>
</dbReference>
<accession>A0A933GPR0</accession>
<keyword evidence="2" id="KW-0479">Metal-binding</keyword>
<dbReference type="InterPro" id="IPR010327">
    <property type="entry name" value="FldB/FldC_alpha/beta"/>
</dbReference>
<comment type="caution">
    <text evidence="5">The sequence shown here is derived from an EMBL/GenBank/DDBJ whole genome shotgun (WGS) entry which is preliminary data.</text>
</comment>
<evidence type="ECO:0000256" key="3">
    <source>
        <dbReference type="ARBA" id="ARBA00023004"/>
    </source>
</evidence>
<evidence type="ECO:0000256" key="1">
    <source>
        <dbReference type="ARBA" id="ARBA00005806"/>
    </source>
</evidence>
<dbReference type="AlphaFoldDB" id="A0A933GPR0"/>
<comment type="similarity">
    <text evidence="1">Belongs to the FldB/FldC dehydratase alpha/beta subunit family.</text>
</comment>
<gene>
    <name evidence="5" type="ORF">HY730_09470</name>
</gene>